<dbReference type="Pfam" id="PF16761">
    <property type="entry name" value="Clr2_transil"/>
    <property type="match status" value="1"/>
</dbReference>
<reference evidence="3" key="2">
    <citation type="journal article" date="2023" name="IMA Fungus">
        <title>Comparative genomic study of the Penicillium genus elucidates a diverse pangenome and 15 lateral gene transfer events.</title>
        <authorList>
            <person name="Petersen C."/>
            <person name="Sorensen T."/>
            <person name="Nielsen M.R."/>
            <person name="Sondergaard T.E."/>
            <person name="Sorensen J.L."/>
            <person name="Fitzpatrick D.A."/>
            <person name="Frisvad J.C."/>
            <person name="Nielsen K.L."/>
        </authorList>
    </citation>
    <scope>NUCLEOTIDE SEQUENCE</scope>
    <source>
        <strain evidence="3">IBT 22155</strain>
    </source>
</reference>
<reference evidence="3" key="1">
    <citation type="submission" date="2022-11" db="EMBL/GenBank/DDBJ databases">
        <authorList>
            <person name="Petersen C."/>
        </authorList>
    </citation>
    <scope>NUCLEOTIDE SEQUENCE</scope>
    <source>
        <strain evidence="3">IBT 22155</strain>
    </source>
</reference>
<organism evidence="3 4">
    <name type="scientific">Penicillium bovifimosum</name>
    <dbReference type="NCBI Taxonomy" id="126998"/>
    <lineage>
        <taxon>Eukaryota</taxon>
        <taxon>Fungi</taxon>
        <taxon>Dikarya</taxon>
        <taxon>Ascomycota</taxon>
        <taxon>Pezizomycotina</taxon>
        <taxon>Eurotiomycetes</taxon>
        <taxon>Eurotiomycetidae</taxon>
        <taxon>Eurotiales</taxon>
        <taxon>Aspergillaceae</taxon>
        <taxon>Penicillium</taxon>
    </lineage>
</organism>
<dbReference type="OrthoDB" id="438224at2759"/>
<dbReference type="EMBL" id="JAPQKL010000006">
    <property type="protein sequence ID" value="KAJ5124879.1"/>
    <property type="molecule type" value="Genomic_DNA"/>
</dbReference>
<dbReference type="PANTHER" id="PTHR38046">
    <property type="entry name" value="CRYPTIC LOCI REGULATOR 2"/>
    <property type="match status" value="1"/>
</dbReference>
<feature type="domain" description="Cryptic loci regulator 2 N-terminal" evidence="2">
    <location>
        <begin position="92"/>
        <end position="122"/>
    </location>
</feature>
<dbReference type="Proteomes" id="UP001149079">
    <property type="component" value="Unassembled WGS sequence"/>
</dbReference>
<feature type="region of interest" description="Disordered" evidence="1">
    <location>
        <begin position="143"/>
        <end position="232"/>
    </location>
</feature>
<protein>
    <recommendedName>
        <fullName evidence="2">Cryptic loci regulator 2 N-terminal domain-containing protein</fullName>
    </recommendedName>
</protein>
<dbReference type="PANTHER" id="PTHR38046:SF1">
    <property type="entry name" value="CRYPTIC LOCI REGULATOR 2"/>
    <property type="match status" value="1"/>
</dbReference>
<dbReference type="AlphaFoldDB" id="A0A9W9GNR2"/>
<dbReference type="GO" id="GO:0030466">
    <property type="term" value="P:silent mating-type cassette heterochromatin formation"/>
    <property type="evidence" value="ECO:0007669"/>
    <property type="project" value="TreeGrafter"/>
</dbReference>
<evidence type="ECO:0000259" key="2">
    <source>
        <dbReference type="Pfam" id="PF16761"/>
    </source>
</evidence>
<gene>
    <name evidence="3" type="ORF">N7515_008704</name>
</gene>
<keyword evidence="4" id="KW-1185">Reference proteome</keyword>
<evidence type="ECO:0000313" key="3">
    <source>
        <dbReference type="EMBL" id="KAJ5124879.1"/>
    </source>
</evidence>
<dbReference type="GO" id="GO:0033553">
    <property type="term" value="C:rDNA heterochromatin"/>
    <property type="evidence" value="ECO:0007669"/>
    <property type="project" value="TreeGrafter"/>
</dbReference>
<dbReference type="GO" id="GO:0070824">
    <property type="term" value="C:SHREC complex"/>
    <property type="evidence" value="ECO:0007669"/>
    <property type="project" value="InterPro"/>
</dbReference>
<name>A0A9W9GNR2_9EURO</name>
<dbReference type="GeneID" id="81408618"/>
<dbReference type="RefSeq" id="XP_056519278.1">
    <property type="nucleotide sequence ID" value="XM_056669448.1"/>
</dbReference>
<sequence>SNTAFTCASETTHLLRACLHLSPNSRPASDGDVSTWPISPYTQRQDQGWRQKLAESWVKDTGTHEEGELSQTLRYSKLLCMFLWLPLTDLWKQDSYLFGHPSGKPFNSSVTFFPHFLGIVSSVPLTMARKCGKKVTLELKAARASRDHIPVSEPPAMATSSSSAPQGESKGGLAQTSKMVSSGLGDASEANDNDNYDNENDLTDEEFGDIPDLPPSAGHDVATESDNMNDLA</sequence>
<dbReference type="InterPro" id="IPR031915">
    <property type="entry name" value="Clr2_N"/>
</dbReference>
<feature type="non-terminal residue" evidence="3">
    <location>
        <position position="1"/>
    </location>
</feature>
<evidence type="ECO:0000313" key="4">
    <source>
        <dbReference type="Proteomes" id="UP001149079"/>
    </source>
</evidence>
<feature type="compositionally biased region" description="Acidic residues" evidence="1">
    <location>
        <begin position="189"/>
        <end position="209"/>
    </location>
</feature>
<proteinExistence type="predicted"/>
<accession>A0A9W9GNR2</accession>
<dbReference type="GO" id="GO:0031934">
    <property type="term" value="C:mating-type region heterochromatin"/>
    <property type="evidence" value="ECO:0007669"/>
    <property type="project" value="TreeGrafter"/>
</dbReference>
<comment type="caution">
    <text evidence="3">The sequence shown here is derived from an EMBL/GenBank/DDBJ whole genome shotgun (WGS) entry which is preliminary data.</text>
</comment>
<dbReference type="InterPro" id="IPR038986">
    <property type="entry name" value="Clr2"/>
</dbReference>
<feature type="compositionally biased region" description="Low complexity" evidence="1">
    <location>
        <begin position="154"/>
        <end position="165"/>
    </location>
</feature>
<evidence type="ECO:0000256" key="1">
    <source>
        <dbReference type="SAM" id="MobiDB-lite"/>
    </source>
</evidence>